<evidence type="ECO:0000256" key="4">
    <source>
        <dbReference type="ARBA" id="ARBA00022679"/>
    </source>
</evidence>
<reference evidence="7 8" key="1">
    <citation type="submission" date="2014-03" db="EMBL/GenBank/DDBJ databases">
        <title>Genome of Haematobacter massiliensis CCUG 47968.</title>
        <authorList>
            <person name="Wang D."/>
            <person name="Wang G."/>
        </authorList>
    </citation>
    <scope>NUCLEOTIDE SEQUENCE [LARGE SCALE GENOMIC DNA]</scope>
    <source>
        <strain evidence="7 8">CCUG 47968</strain>
    </source>
</reference>
<dbReference type="AlphaFoldDB" id="A0A086Y5H5"/>
<evidence type="ECO:0000313" key="7">
    <source>
        <dbReference type="EMBL" id="KFI29525.1"/>
    </source>
</evidence>
<name>A0A086Y5H5_9RHOB</name>
<dbReference type="Proteomes" id="UP000028826">
    <property type="component" value="Unassembled WGS sequence"/>
</dbReference>
<dbReference type="InterPro" id="IPR014777">
    <property type="entry name" value="4pyrrole_Mease_sub1"/>
</dbReference>
<proteinExistence type="predicted"/>
<gene>
    <name evidence="7" type="ORF">CN97_15290</name>
</gene>
<comment type="caution">
    <text evidence="7">The sequence shown here is derived from an EMBL/GenBank/DDBJ whole genome shotgun (WGS) entry which is preliminary data.</text>
</comment>
<dbReference type="InterPro" id="IPR012797">
    <property type="entry name" value="CobF"/>
</dbReference>
<dbReference type="Gene3D" id="3.30.950.10">
    <property type="entry name" value="Methyltransferase, Cobalt-precorrin-4 Transmethylase, Domain 2"/>
    <property type="match status" value="1"/>
</dbReference>
<dbReference type="InterPro" id="IPR035996">
    <property type="entry name" value="4pyrrol_Methylase_sf"/>
</dbReference>
<dbReference type="InterPro" id="IPR014776">
    <property type="entry name" value="4pyrrole_Mease_sub2"/>
</dbReference>
<comment type="catalytic activity">
    <reaction evidence="6">
        <text>precorrin-5 + S-adenosyl-L-methionine + H2O = precorrin-6A + acetate + S-adenosyl-L-homocysteine + 2 H(+)</text>
        <dbReference type="Rhea" id="RHEA:18261"/>
        <dbReference type="ChEBI" id="CHEBI:15377"/>
        <dbReference type="ChEBI" id="CHEBI:15378"/>
        <dbReference type="ChEBI" id="CHEBI:30089"/>
        <dbReference type="ChEBI" id="CHEBI:57856"/>
        <dbReference type="ChEBI" id="CHEBI:59789"/>
        <dbReference type="ChEBI" id="CHEBI:77871"/>
        <dbReference type="ChEBI" id="CHEBI:77872"/>
        <dbReference type="EC" id="2.1.1.152"/>
    </reaction>
</comment>
<dbReference type="InterPro" id="IPR000878">
    <property type="entry name" value="4pyrrol_Mease"/>
</dbReference>
<evidence type="ECO:0000256" key="5">
    <source>
        <dbReference type="ARBA" id="ARBA00022691"/>
    </source>
</evidence>
<sequence length="255" mass="27511">MPDPLEIVLIGIGTGNPEHLTLQAIRALNRADIVLLPRKGVEKGDLAALRRSLFADLVSNPATRMVEFDMPVRDPSIPAYLARVDNWHDAIARAWQDALAPHPEAGVVALMVWGDPALYDSTLRIASRMGRPAQITVIPGIMAPQALTAAHAIPLNAVGAPFLVTTGRKLSEEGWPVGVETLLVMLDGDCAFQRLDPQGVTIWWGAFLGMSNQIVDHGPLAEAGPRILAARAAARAEHGWIMDTYLLRRHSASAP</sequence>
<dbReference type="OrthoDB" id="9787471at2"/>
<keyword evidence="8" id="KW-1185">Reference proteome</keyword>
<evidence type="ECO:0000256" key="6">
    <source>
        <dbReference type="PIRNR" id="PIRNR036525"/>
    </source>
</evidence>
<dbReference type="GO" id="GO:0032259">
    <property type="term" value="P:methylation"/>
    <property type="evidence" value="ECO:0007669"/>
    <property type="project" value="UniProtKB-KW"/>
</dbReference>
<comment type="function">
    <text evidence="6">Catalyzes the methylation of C-1 in precorrin-5 and the subsequent extrusion of acetic acid from the resulting intermediate to form cobalt-precorrin-6A.</text>
</comment>
<dbReference type="STRING" id="195105.CN97_15290"/>
<dbReference type="PIRSF" id="PIRSF036525">
    <property type="entry name" value="CobF"/>
    <property type="match status" value="1"/>
</dbReference>
<dbReference type="eggNOG" id="COG2243">
    <property type="taxonomic scope" value="Bacteria"/>
</dbReference>
<evidence type="ECO:0000256" key="3">
    <source>
        <dbReference type="ARBA" id="ARBA00022603"/>
    </source>
</evidence>
<comment type="pathway">
    <text evidence="1">Cofactor biosynthesis; adenosylcobalamin biosynthesis.</text>
</comment>
<evidence type="ECO:0000256" key="2">
    <source>
        <dbReference type="ARBA" id="ARBA00022573"/>
    </source>
</evidence>
<organism evidence="7 8">
    <name type="scientific">Haematobacter massiliensis</name>
    <dbReference type="NCBI Taxonomy" id="195105"/>
    <lineage>
        <taxon>Bacteria</taxon>
        <taxon>Pseudomonadati</taxon>
        <taxon>Pseudomonadota</taxon>
        <taxon>Alphaproteobacteria</taxon>
        <taxon>Rhodobacterales</taxon>
        <taxon>Paracoccaceae</taxon>
        <taxon>Haematobacter</taxon>
    </lineage>
</organism>
<dbReference type="CDD" id="cd11643">
    <property type="entry name" value="Precorrin-6A-synthase"/>
    <property type="match status" value="1"/>
</dbReference>
<evidence type="ECO:0000256" key="1">
    <source>
        <dbReference type="ARBA" id="ARBA00004953"/>
    </source>
</evidence>
<dbReference type="NCBIfam" id="TIGR02434">
    <property type="entry name" value="CobF"/>
    <property type="match status" value="1"/>
</dbReference>
<dbReference type="Pfam" id="PF00590">
    <property type="entry name" value="TP_methylase"/>
    <property type="match status" value="1"/>
</dbReference>
<accession>A0A086Y5H5</accession>
<dbReference type="GO" id="GO:0009236">
    <property type="term" value="P:cobalamin biosynthetic process"/>
    <property type="evidence" value="ECO:0007669"/>
    <property type="project" value="UniProtKB-KW"/>
</dbReference>
<dbReference type="Gene3D" id="3.40.1010.10">
    <property type="entry name" value="Cobalt-precorrin-4 Transmethylase, Domain 1"/>
    <property type="match status" value="1"/>
</dbReference>
<dbReference type="GO" id="GO:0043819">
    <property type="term" value="F:precorrin-6A synthase (deacetylating) activity"/>
    <property type="evidence" value="ECO:0007669"/>
    <property type="project" value="UniProtKB-EC"/>
</dbReference>
<protein>
    <recommendedName>
        <fullName evidence="6">Precorrin-6A synthase [deacetylating]</fullName>
        <ecNumber evidence="6">2.1.1.152</ecNumber>
    </recommendedName>
</protein>
<dbReference type="PANTHER" id="PTHR43467:SF1">
    <property type="entry name" value="PRECORRIN-6A SYNTHASE [DEACETYLATING]"/>
    <property type="match status" value="1"/>
</dbReference>
<dbReference type="PANTHER" id="PTHR43467">
    <property type="entry name" value="COBALT-PRECORRIN-2 C(20)-METHYLTRANSFERASE"/>
    <property type="match status" value="1"/>
</dbReference>
<keyword evidence="2" id="KW-0169">Cobalamin biosynthesis</keyword>
<dbReference type="EC" id="2.1.1.152" evidence="6"/>
<dbReference type="EMBL" id="JGYG01000005">
    <property type="protein sequence ID" value="KFI29525.1"/>
    <property type="molecule type" value="Genomic_DNA"/>
</dbReference>
<evidence type="ECO:0000313" key="8">
    <source>
        <dbReference type="Proteomes" id="UP000028826"/>
    </source>
</evidence>
<keyword evidence="5 6" id="KW-0949">S-adenosyl-L-methionine</keyword>
<dbReference type="RefSeq" id="WP_035710193.1">
    <property type="nucleotide sequence ID" value="NZ_CAMIFG010000059.1"/>
</dbReference>
<keyword evidence="3 6" id="KW-0489">Methyltransferase</keyword>
<keyword evidence="4 6" id="KW-0808">Transferase</keyword>
<dbReference type="SUPFAM" id="SSF53790">
    <property type="entry name" value="Tetrapyrrole methylase"/>
    <property type="match status" value="1"/>
</dbReference>